<dbReference type="GO" id="GO:0008168">
    <property type="term" value="F:methyltransferase activity"/>
    <property type="evidence" value="ECO:0007669"/>
    <property type="project" value="UniProtKB-KW"/>
</dbReference>
<accession>A0A923NHY3</accession>
<gene>
    <name evidence="1" type="ORF">H9L42_00705</name>
</gene>
<keyword evidence="1" id="KW-0489">Methyltransferase</keyword>
<proteinExistence type="predicted"/>
<dbReference type="RefSeq" id="WP_187301548.1">
    <property type="nucleotide sequence ID" value="NZ_JACRYT010000001.1"/>
</dbReference>
<dbReference type="Proteomes" id="UP000602647">
    <property type="component" value="Unassembled WGS sequence"/>
</dbReference>
<comment type="caution">
    <text evidence="1">The sequence shown here is derived from an EMBL/GenBank/DDBJ whole genome shotgun (WGS) entry which is preliminary data.</text>
</comment>
<dbReference type="InterPro" id="IPR029063">
    <property type="entry name" value="SAM-dependent_MTases_sf"/>
</dbReference>
<dbReference type="EMBL" id="JACRYT010000001">
    <property type="protein sequence ID" value="MBC6678351.1"/>
    <property type="molecule type" value="Genomic_DNA"/>
</dbReference>
<keyword evidence="2" id="KW-1185">Reference proteome</keyword>
<dbReference type="PANTHER" id="PTHR43861:SF6">
    <property type="entry name" value="METHYLTRANSFERASE TYPE 11"/>
    <property type="match status" value="1"/>
</dbReference>
<keyword evidence="1" id="KW-0808">Transferase</keyword>
<dbReference type="PANTHER" id="PTHR43861">
    <property type="entry name" value="TRANS-ACONITATE 2-METHYLTRANSFERASE-RELATED"/>
    <property type="match status" value="1"/>
</dbReference>
<dbReference type="AlphaFoldDB" id="A0A923NHY3"/>
<evidence type="ECO:0000313" key="1">
    <source>
        <dbReference type="EMBL" id="MBC6678351.1"/>
    </source>
</evidence>
<sequence length="451" mass="51210">MQQQQESLWNERITTVTQIYELCQTILEAGNHAAVSGSASSMNEILRDGVASATKTAIRCWPDQNQILEQAQKTFLKKLRTREPGKIKICTEEWFVTYGNCVFTAFSQQLREEIQLTEELSRRLFTLIDEVLPLDPAGKSRMMLETALRCGASEPRLAFDRMLAAFSQTPDLAQNLAPDYRYQPDLHPQTELTCCPICGGAGTPFFTAYSCRIQTFEPMFLPAKLWMKCPDCGNLYTRYFPSEFLQMGKTMVQVLPKPEVIVLRAPQQEKLHTWGEILNQIRHYTQGTDLLEIGVGEGYLIAAAQEMGYSVTAVELLADCAQETANLLNCPVLCGDFLHLSEDQTYSVITMGDVLEHLQDPTEGLKKAWRLLREDGVLWLSTPNYESGYAKMAKVSDVMWCEPFHITYFSRAGLTALLEKIGFHIERYTISNRYIDSMELILTKKNKDRTV</sequence>
<protein>
    <submittedName>
        <fullName evidence="1">Class I SAM-dependent methyltransferase</fullName>
    </submittedName>
</protein>
<dbReference type="Pfam" id="PF13489">
    <property type="entry name" value="Methyltransf_23"/>
    <property type="match status" value="1"/>
</dbReference>
<name>A0A923NHY3_9FIRM</name>
<reference evidence="1" key="1">
    <citation type="submission" date="2020-08" db="EMBL/GenBank/DDBJ databases">
        <title>Genome public.</title>
        <authorList>
            <person name="Liu C."/>
            <person name="Sun Q."/>
        </authorList>
    </citation>
    <scope>NUCLEOTIDE SEQUENCE</scope>
    <source>
        <strain evidence="1">BX12</strain>
    </source>
</reference>
<organism evidence="1 2">
    <name type="scientific">Zhenpiania hominis</name>
    <dbReference type="NCBI Taxonomy" id="2763644"/>
    <lineage>
        <taxon>Bacteria</taxon>
        <taxon>Bacillati</taxon>
        <taxon>Bacillota</taxon>
        <taxon>Clostridia</taxon>
        <taxon>Peptostreptococcales</taxon>
        <taxon>Anaerovoracaceae</taxon>
        <taxon>Zhenpiania</taxon>
    </lineage>
</organism>
<dbReference type="SUPFAM" id="SSF53335">
    <property type="entry name" value="S-adenosyl-L-methionine-dependent methyltransferases"/>
    <property type="match status" value="1"/>
</dbReference>
<dbReference type="Gene3D" id="3.40.50.150">
    <property type="entry name" value="Vaccinia Virus protein VP39"/>
    <property type="match status" value="1"/>
</dbReference>
<dbReference type="CDD" id="cd02440">
    <property type="entry name" value="AdoMet_MTases"/>
    <property type="match status" value="1"/>
</dbReference>
<dbReference type="GO" id="GO:0032259">
    <property type="term" value="P:methylation"/>
    <property type="evidence" value="ECO:0007669"/>
    <property type="project" value="UniProtKB-KW"/>
</dbReference>
<evidence type="ECO:0000313" key="2">
    <source>
        <dbReference type="Proteomes" id="UP000602647"/>
    </source>
</evidence>